<dbReference type="CDD" id="cd12915">
    <property type="entry name" value="PDC2_DGC_like"/>
    <property type="match status" value="1"/>
</dbReference>
<keyword evidence="3" id="KW-0812">Transmembrane</keyword>
<keyword evidence="3" id="KW-1133">Transmembrane helix</keyword>
<name>A0ABS2BI40_9NEIS</name>
<dbReference type="Pfam" id="PF00989">
    <property type="entry name" value="PAS"/>
    <property type="match status" value="1"/>
</dbReference>
<evidence type="ECO:0000256" key="1">
    <source>
        <dbReference type="ARBA" id="ARBA00012528"/>
    </source>
</evidence>
<feature type="domain" description="PAC" evidence="4">
    <location>
        <begin position="404"/>
        <end position="454"/>
    </location>
</feature>
<dbReference type="PANTHER" id="PTHR45138">
    <property type="entry name" value="REGULATORY COMPONENTS OF SENSORY TRANSDUCTION SYSTEM"/>
    <property type="match status" value="1"/>
</dbReference>
<keyword evidence="7" id="KW-1185">Reference proteome</keyword>
<dbReference type="Gene3D" id="3.30.70.270">
    <property type="match status" value="1"/>
</dbReference>
<feature type="domain" description="GGDEF" evidence="5">
    <location>
        <begin position="486"/>
        <end position="620"/>
    </location>
</feature>
<dbReference type="SMART" id="SM00267">
    <property type="entry name" value="GGDEF"/>
    <property type="match status" value="1"/>
</dbReference>
<protein>
    <recommendedName>
        <fullName evidence="1">diguanylate cyclase</fullName>
        <ecNumber evidence="1">2.7.7.65</ecNumber>
    </recommendedName>
</protein>
<comment type="caution">
    <text evidence="6">The sequence shown here is derived from an EMBL/GenBank/DDBJ whole genome shotgun (WGS) entry which is preliminary data.</text>
</comment>
<dbReference type="InterPro" id="IPR043128">
    <property type="entry name" value="Rev_trsase/Diguanyl_cyclase"/>
</dbReference>
<dbReference type="InterPro" id="IPR001610">
    <property type="entry name" value="PAC"/>
</dbReference>
<evidence type="ECO:0000313" key="6">
    <source>
        <dbReference type="EMBL" id="MBM3115278.1"/>
    </source>
</evidence>
<gene>
    <name evidence="6" type="ORF">JMJ54_05500</name>
</gene>
<dbReference type="NCBIfam" id="TIGR00229">
    <property type="entry name" value="sensory_box"/>
    <property type="match status" value="1"/>
</dbReference>
<reference evidence="6 7" key="1">
    <citation type="submission" date="2021-01" db="EMBL/GenBank/DDBJ databases">
        <title>Draft Genome Sequence and Polyhydroxyalkanoate Biosynthetic Potential of Jeongeupia naejangsanensis Type Strain DSM 24253.</title>
        <authorList>
            <person name="Turrini P."/>
            <person name="Artuso I."/>
            <person name="Lugli G.A."/>
            <person name="Frangipani E."/>
            <person name="Ventura M."/>
            <person name="Visca P."/>
        </authorList>
    </citation>
    <scope>NUCLEOTIDE SEQUENCE [LARGE SCALE GENOMIC DNA]</scope>
    <source>
        <strain evidence="6 7">DSM 24253</strain>
    </source>
</reference>
<dbReference type="InterPro" id="IPR050469">
    <property type="entry name" value="Diguanylate_Cyclase"/>
</dbReference>
<feature type="transmembrane region" description="Helical" evidence="3">
    <location>
        <begin position="293"/>
        <end position="313"/>
    </location>
</feature>
<organism evidence="6 7">
    <name type="scientific">Jeongeupia naejangsanensis</name>
    <dbReference type="NCBI Taxonomy" id="613195"/>
    <lineage>
        <taxon>Bacteria</taxon>
        <taxon>Pseudomonadati</taxon>
        <taxon>Pseudomonadota</taxon>
        <taxon>Betaproteobacteria</taxon>
        <taxon>Neisseriales</taxon>
        <taxon>Chitinibacteraceae</taxon>
        <taxon>Jeongeupia</taxon>
    </lineage>
</organism>
<keyword evidence="3" id="KW-0472">Membrane</keyword>
<evidence type="ECO:0000313" key="7">
    <source>
        <dbReference type="Proteomes" id="UP000809431"/>
    </source>
</evidence>
<dbReference type="PANTHER" id="PTHR45138:SF9">
    <property type="entry name" value="DIGUANYLATE CYCLASE DGCM-RELATED"/>
    <property type="match status" value="1"/>
</dbReference>
<dbReference type="SMART" id="SM00086">
    <property type="entry name" value="PAC"/>
    <property type="match status" value="1"/>
</dbReference>
<dbReference type="RefSeq" id="WP_203536958.1">
    <property type="nucleotide sequence ID" value="NZ_JAESND010000002.1"/>
</dbReference>
<dbReference type="InterPro" id="IPR013767">
    <property type="entry name" value="PAS_fold"/>
</dbReference>
<sequence>MRKALLRWSGRQSLLSGAVTALFALGLLLILSLQVNSSYRAEVQRARAEAQNLAGVLEGQLGSALREVDLVVNGLTQQLQPADLREQYLGEVRNKELQSLLLDQLAQIRQLDNLGLFSPGAVLTHRALDVPGSNIPLRAESLERLRNNPFVERDYIRLDGKDGLQRSGLIIVRRVETTPGQLDGWVGATLTTQYFDRVFGTLSLGQQGVAMLIDERLGIIASYPGKPAGFELDAATLRALRDGAQDGIQVRQTRGDGITRQTAYQQIGQSPFFVAVSLSSNDYLARWQTETRYYLIGGALLLVMALLMTYFFWQSRQLSAHLRHKEKRLDASESRFRQMIETTPVALVLSRPGDHFITYINQQAAQMFALPQAAALSMRVFQLYQDRLDFLNQIEDVRQGQPVRNLEVRLRRSNGETFWGHLSMSLAQGSAGTTLLIGISDITEHKALEIELQHRATTDGLSGLANRAHFMDVSNHELIRAQRYGRPLTLMMIDIDHFKRINDEYGHDAGDAAIRAIAALCRSTLRDADIIGRLGGEEFAALLPETPMPMAQLVAERLRARIESHELVIPSGETIRFTTSIGLTALAPCDTLIDPLLKRADLALYEAKHGGRNRVSQQLHSDALTP</sequence>
<evidence type="ECO:0000256" key="2">
    <source>
        <dbReference type="ARBA" id="ARBA00034247"/>
    </source>
</evidence>
<evidence type="ECO:0000259" key="4">
    <source>
        <dbReference type="PROSITE" id="PS50113"/>
    </source>
</evidence>
<evidence type="ECO:0000259" key="5">
    <source>
        <dbReference type="PROSITE" id="PS50887"/>
    </source>
</evidence>
<dbReference type="InterPro" id="IPR000160">
    <property type="entry name" value="GGDEF_dom"/>
</dbReference>
<dbReference type="InterPro" id="IPR000700">
    <property type="entry name" value="PAS-assoc_C"/>
</dbReference>
<proteinExistence type="predicted"/>
<evidence type="ECO:0000256" key="3">
    <source>
        <dbReference type="SAM" id="Phobius"/>
    </source>
</evidence>
<dbReference type="NCBIfam" id="TIGR00254">
    <property type="entry name" value="GGDEF"/>
    <property type="match status" value="1"/>
</dbReference>
<dbReference type="Pfam" id="PF00990">
    <property type="entry name" value="GGDEF"/>
    <property type="match status" value="1"/>
</dbReference>
<dbReference type="InterPro" id="IPR035965">
    <property type="entry name" value="PAS-like_dom_sf"/>
</dbReference>
<dbReference type="SUPFAM" id="SSF55785">
    <property type="entry name" value="PYP-like sensor domain (PAS domain)"/>
    <property type="match status" value="1"/>
</dbReference>
<dbReference type="CDD" id="cd01949">
    <property type="entry name" value="GGDEF"/>
    <property type="match status" value="1"/>
</dbReference>
<dbReference type="EMBL" id="JAESND010000002">
    <property type="protein sequence ID" value="MBM3115278.1"/>
    <property type="molecule type" value="Genomic_DNA"/>
</dbReference>
<dbReference type="CDD" id="cd00130">
    <property type="entry name" value="PAS"/>
    <property type="match status" value="1"/>
</dbReference>
<dbReference type="InterPro" id="IPR029787">
    <property type="entry name" value="Nucleotide_cyclase"/>
</dbReference>
<dbReference type="SUPFAM" id="SSF55073">
    <property type="entry name" value="Nucleotide cyclase"/>
    <property type="match status" value="1"/>
</dbReference>
<accession>A0ABS2BI40</accession>
<dbReference type="PROSITE" id="PS50887">
    <property type="entry name" value="GGDEF"/>
    <property type="match status" value="1"/>
</dbReference>
<comment type="catalytic activity">
    <reaction evidence="2">
        <text>2 GTP = 3',3'-c-di-GMP + 2 diphosphate</text>
        <dbReference type="Rhea" id="RHEA:24898"/>
        <dbReference type="ChEBI" id="CHEBI:33019"/>
        <dbReference type="ChEBI" id="CHEBI:37565"/>
        <dbReference type="ChEBI" id="CHEBI:58805"/>
        <dbReference type="EC" id="2.7.7.65"/>
    </reaction>
</comment>
<dbReference type="InterPro" id="IPR000014">
    <property type="entry name" value="PAS"/>
</dbReference>
<dbReference type="EC" id="2.7.7.65" evidence="1"/>
<dbReference type="Proteomes" id="UP000809431">
    <property type="component" value="Unassembled WGS sequence"/>
</dbReference>
<dbReference type="PROSITE" id="PS50113">
    <property type="entry name" value="PAC"/>
    <property type="match status" value="1"/>
</dbReference>
<dbReference type="Gene3D" id="3.30.450.20">
    <property type="entry name" value="PAS domain"/>
    <property type="match status" value="3"/>
</dbReference>